<evidence type="ECO:0000313" key="1">
    <source>
        <dbReference type="EMBL" id="ODV68109.1"/>
    </source>
</evidence>
<protein>
    <submittedName>
        <fullName evidence="1">Uncharacterized protein</fullName>
    </submittedName>
</protein>
<dbReference type="Proteomes" id="UP000095085">
    <property type="component" value="Unassembled WGS sequence"/>
</dbReference>
<dbReference type="GeneID" id="30997807"/>
<gene>
    <name evidence="1" type="ORF">HYPBUDRAFT_240253</name>
</gene>
<organism evidence="1 2">
    <name type="scientific">Hyphopichia burtonii NRRL Y-1933</name>
    <dbReference type="NCBI Taxonomy" id="984485"/>
    <lineage>
        <taxon>Eukaryota</taxon>
        <taxon>Fungi</taxon>
        <taxon>Dikarya</taxon>
        <taxon>Ascomycota</taxon>
        <taxon>Saccharomycotina</taxon>
        <taxon>Pichiomycetes</taxon>
        <taxon>Debaryomycetaceae</taxon>
        <taxon>Hyphopichia</taxon>
    </lineage>
</organism>
<dbReference type="AlphaFoldDB" id="A0A1E4RLI2"/>
<keyword evidence="2" id="KW-1185">Reference proteome</keyword>
<accession>A0A1E4RLI2</accession>
<sequence>MSTGNLPDITIYQSLIKLQIGLLQYSIESFKVFQNLEFIINIAQEINIEEFENCCNILEKYREKISILQNPNEINQFYLKLVDFSQPYLTRISHFIVNKGRLLNSNYTPEINIGYRDYNDLVKIMANVKKHLFEYIFPPNLIEKLLSSLFNTNTELRNHNRLIYNIPDFDYLQKHQVIIIGETIERYLKIYNIISPKEAYCFYNSLKKEILFDPDPDNEPETLKLLSVNTILETINQNESNTSPYSFNDEQILRLDLIEDLTFYLHSFKSYFDLLFKFFHCLHALFLYHHELEDAPPESDALEDLIKLQKYLEDKINKLISLGTIGLSTENCYLEVAQSVQYLANNFLALFKNLLDIQTLANLEVKSPTDIIYKEYFHLKSDLTLHWEYIDSICDYIKHQDASSLEMSLIKLQAIEMSDLFSLIMLFGQRLHYESIIVDVLQSE</sequence>
<dbReference type="RefSeq" id="XP_020077176.1">
    <property type="nucleotide sequence ID" value="XM_020223258.1"/>
</dbReference>
<name>A0A1E4RLI2_9ASCO</name>
<dbReference type="EMBL" id="KV454540">
    <property type="protein sequence ID" value="ODV68109.1"/>
    <property type="molecule type" value="Genomic_DNA"/>
</dbReference>
<reference evidence="2" key="1">
    <citation type="submission" date="2016-05" db="EMBL/GenBank/DDBJ databases">
        <title>Comparative genomics of biotechnologically important yeasts.</title>
        <authorList>
            <consortium name="DOE Joint Genome Institute"/>
            <person name="Riley R."/>
            <person name="Haridas S."/>
            <person name="Wolfe K.H."/>
            <person name="Lopes M.R."/>
            <person name="Hittinger C.T."/>
            <person name="Goker M."/>
            <person name="Salamov A."/>
            <person name="Wisecaver J."/>
            <person name="Long T.M."/>
            <person name="Aerts A.L."/>
            <person name="Barry K."/>
            <person name="Choi C."/>
            <person name="Clum A."/>
            <person name="Coughlan A.Y."/>
            <person name="Deshpande S."/>
            <person name="Douglass A.P."/>
            <person name="Hanson S.J."/>
            <person name="Klenk H.-P."/>
            <person name="Labutti K."/>
            <person name="Lapidus A."/>
            <person name="Lindquist E."/>
            <person name="Lipzen A."/>
            <person name="Meier-Kolthoff J.P."/>
            <person name="Ohm R.A."/>
            <person name="Otillar R.P."/>
            <person name="Pangilinan J."/>
            <person name="Peng Y."/>
            <person name="Rokas A."/>
            <person name="Rosa C.A."/>
            <person name="Scheuner C."/>
            <person name="Sibirny A.A."/>
            <person name="Slot J.C."/>
            <person name="Stielow J.B."/>
            <person name="Sun H."/>
            <person name="Kurtzman C.P."/>
            <person name="Blackwell M."/>
            <person name="Grigoriev I.V."/>
            <person name="Jeffries T.W."/>
        </authorList>
    </citation>
    <scope>NUCLEOTIDE SEQUENCE [LARGE SCALE GENOMIC DNA]</scope>
    <source>
        <strain evidence="2">NRRL Y-1933</strain>
    </source>
</reference>
<evidence type="ECO:0000313" key="2">
    <source>
        <dbReference type="Proteomes" id="UP000095085"/>
    </source>
</evidence>
<proteinExistence type="predicted"/>